<dbReference type="GO" id="GO:0005829">
    <property type="term" value="C:cytosol"/>
    <property type="evidence" value="ECO:0007669"/>
    <property type="project" value="TreeGrafter"/>
</dbReference>
<dbReference type="WBParaSite" id="EVEC_0001248601-mRNA-1">
    <property type="protein sequence ID" value="EVEC_0001248601-mRNA-1"/>
    <property type="gene ID" value="EVEC_0001248601"/>
</dbReference>
<gene>
    <name evidence="3" type="ORF">EVEC_LOCUS11682</name>
</gene>
<evidence type="ECO:0000259" key="1">
    <source>
        <dbReference type="Pfam" id="PF04762"/>
    </source>
</evidence>
<dbReference type="SUPFAM" id="SSF69322">
    <property type="entry name" value="Tricorn protease domain 2"/>
    <property type="match status" value="1"/>
</dbReference>
<dbReference type="OrthoDB" id="40048at2759"/>
<dbReference type="PANTHER" id="PTHR12747">
    <property type="entry name" value="ELONGATOR COMPLEX PROTEIN 1"/>
    <property type="match status" value="1"/>
</dbReference>
<dbReference type="InterPro" id="IPR006849">
    <property type="entry name" value="Elp1"/>
</dbReference>
<dbReference type="Pfam" id="PF23925">
    <property type="entry name" value="A-sol_ELP1"/>
    <property type="match status" value="1"/>
</dbReference>
<dbReference type="UniPathway" id="UPA00988"/>
<dbReference type="AlphaFoldDB" id="A0A0N4VND6"/>
<dbReference type="EMBL" id="UXUI01012499">
    <property type="protein sequence ID" value="VDD96931.1"/>
    <property type="molecule type" value="Genomic_DNA"/>
</dbReference>
<feature type="domain" description="ELP1 alpha-solenoid" evidence="2">
    <location>
        <begin position="662"/>
        <end position="701"/>
    </location>
</feature>
<dbReference type="GO" id="GO:0000049">
    <property type="term" value="F:tRNA binding"/>
    <property type="evidence" value="ECO:0007669"/>
    <property type="project" value="TreeGrafter"/>
</dbReference>
<dbReference type="GO" id="GO:0033588">
    <property type="term" value="C:elongator holoenzyme complex"/>
    <property type="evidence" value="ECO:0007669"/>
    <property type="project" value="InterPro"/>
</dbReference>
<evidence type="ECO:0000313" key="5">
    <source>
        <dbReference type="WBParaSite" id="EVEC_0001248601-mRNA-1"/>
    </source>
</evidence>
<feature type="domain" description="ELP1 first N-terminal beta-propeller" evidence="1">
    <location>
        <begin position="130"/>
        <end position="314"/>
    </location>
</feature>
<organism evidence="5">
    <name type="scientific">Enterobius vermicularis</name>
    <name type="common">Human pinworm</name>
    <dbReference type="NCBI Taxonomy" id="51028"/>
    <lineage>
        <taxon>Eukaryota</taxon>
        <taxon>Metazoa</taxon>
        <taxon>Ecdysozoa</taxon>
        <taxon>Nematoda</taxon>
        <taxon>Chromadorea</taxon>
        <taxon>Rhabditida</taxon>
        <taxon>Spirurina</taxon>
        <taxon>Oxyuridomorpha</taxon>
        <taxon>Oxyuroidea</taxon>
        <taxon>Oxyuridae</taxon>
        <taxon>Enterobius</taxon>
    </lineage>
</organism>
<proteinExistence type="predicted"/>
<dbReference type="InterPro" id="IPR056167">
    <property type="entry name" value="A-sol_ELP1"/>
</dbReference>
<keyword evidence="4" id="KW-1185">Reference proteome</keyword>
<protein>
    <submittedName>
        <fullName evidence="5">Elongator complex protein 1</fullName>
    </submittedName>
</protein>
<evidence type="ECO:0000313" key="3">
    <source>
        <dbReference type="EMBL" id="VDD96931.1"/>
    </source>
</evidence>
<accession>A0A0N4VND6</accession>
<evidence type="ECO:0000313" key="4">
    <source>
        <dbReference type="Proteomes" id="UP000274131"/>
    </source>
</evidence>
<reference evidence="3 4" key="2">
    <citation type="submission" date="2018-10" db="EMBL/GenBank/DDBJ databases">
        <authorList>
            <consortium name="Pathogen Informatics"/>
        </authorList>
    </citation>
    <scope>NUCLEOTIDE SEQUENCE [LARGE SCALE GENOMIC DNA]</scope>
</reference>
<dbReference type="Pfam" id="PF04762">
    <property type="entry name" value="Beta-prop_ELP1_1st"/>
    <property type="match status" value="1"/>
</dbReference>
<reference evidence="5" key="1">
    <citation type="submission" date="2017-02" db="UniProtKB">
        <authorList>
            <consortium name="WormBaseParasite"/>
        </authorList>
    </citation>
    <scope>IDENTIFICATION</scope>
</reference>
<sequence length="701" mass="80091">MKNLKVAVVRRKCIDMSSFESPSCTGSLWICYSSYARAFFLAGSQGIFRTDPELKLIYSWPDVVKRDSLLSFNFLSDDIRFCAIFRSGLILLVDSDTFEFEIRCLEVRAISGSSWAPDFHTLVLNSPKGLVTVGWGSKATQFQGSTGRKVLKDAYSKAETPIFEWDKKSVEYSWSGDARFLGVSCVKTETLTRSFFVWSDEGDLLSRLEFVEGAGSPIAFKPTGGLIAITRLLKGSSEIIFFEKNGQERSQLVLSDKTGKADKYVSWLCWNMNCDILAVDLKTLTRTLHRIQFWCRNNYKWQLKYCLPVEEEVLYREWNSEEGMSFQLVTVSGDTLFIDFEFAYDFCDMSVIFFDGKVILVPRTVCFTDLFLAPVPPPMFHYSYQFASFVCEVAQSSFGAVFLLSTHQLLFCRMQRVFLSGSFRMKNKKVFEMTFSGFICFGTFVKEEVGPKLKFEVLIVIRRVDRKLCFDHEYIIDVNTVPKSSVCYDLHYYEDGTFTMVACLSGKTCTYNIIEISLNEPHKCLVVHRSDDPVLCHRRVSEGLLVQTVESGWSAVALSEENSIIGLTKDNVLLWNGQEVCRNVGSYSVDDEFLLLLLLPTGSATCKLYTVEVQKLVETRLSCLLVNGRTVEQGAVIIGHENFGTRVWLEMPRGNLETIHLRSLVLKKLEECFESGEYKDAMRLMRRHRIDMNLMFDRNPE</sequence>
<dbReference type="PANTHER" id="PTHR12747:SF0">
    <property type="entry name" value="ELONGATOR COMPLEX PROTEIN 1"/>
    <property type="match status" value="1"/>
</dbReference>
<dbReference type="InterPro" id="IPR056164">
    <property type="entry name" value="Beta-prop_ELP1_1st"/>
</dbReference>
<evidence type="ECO:0000259" key="2">
    <source>
        <dbReference type="Pfam" id="PF23925"/>
    </source>
</evidence>
<dbReference type="GO" id="GO:0002926">
    <property type="term" value="P:tRNA wobble base 5-methoxycarbonylmethyl-2-thiouridinylation"/>
    <property type="evidence" value="ECO:0007669"/>
    <property type="project" value="TreeGrafter"/>
</dbReference>
<name>A0A0N4VND6_ENTVE</name>
<dbReference type="Proteomes" id="UP000274131">
    <property type="component" value="Unassembled WGS sequence"/>
</dbReference>
<dbReference type="STRING" id="51028.A0A0N4VND6"/>